<accession>A0A9P9D2N9</accession>
<dbReference type="OrthoDB" id="5131365at2759"/>
<dbReference type="PANTHER" id="PTHR45339">
    <property type="entry name" value="HYBRID SIGNAL TRANSDUCTION HISTIDINE KINASE J"/>
    <property type="match status" value="1"/>
</dbReference>
<organism evidence="6 7">
    <name type="scientific">Dactylonectria estremocensis</name>
    <dbReference type="NCBI Taxonomy" id="1079267"/>
    <lineage>
        <taxon>Eukaryota</taxon>
        <taxon>Fungi</taxon>
        <taxon>Dikarya</taxon>
        <taxon>Ascomycota</taxon>
        <taxon>Pezizomycotina</taxon>
        <taxon>Sordariomycetes</taxon>
        <taxon>Hypocreomycetidae</taxon>
        <taxon>Hypocreales</taxon>
        <taxon>Nectriaceae</taxon>
        <taxon>Dactylonectria</taxon>
    </lineage>
</organism>
<keyword evidence="1 3" id="KW-0597">Phosphoprotein</keyword>
<dbReference type="PROSITE" id="PS50110">
    <property type="entry name" value="RESPONSE_REGULATORY"/>
    <property type="match status" value="1"/>
</dbReference>
<evidence type="ECO:0000313" key="7">
    <source>
        <dbReference type="Proteomes" id="UP000717696"/>
    </source>
</evidence>
<evidence type="ECO:0000256" key="3">
    <source>
        <dbReference type="PROSITE-ProRule" id="PRU00169"/>
    </source>
</evidence>
<dbReference type="Gene3D" id="3.40.50.2300">
    <property type="match status" value="1"/>
</dbReference>
<dbReference type="InterPro" id="IPR001789">
    <property type="entry name" value="Sig_transdc_resp-reg_receiver"/>
</dbReference>
<feature type="domain" description="Response regulatory" evidence="5">
    <location>
        <begin position="337"/>
        <end position="461"/>
    </location>
</feature>
<dbReference type="EMBL" id="JAGMUU010000056">
    <property type="protein sequence ID" value="KAH7111519.1"/>
    <property type="molecule type" value="Genomic_DNA"/>
</dbReference>
<dbReference type="CDD" id="cd17546">
    <property type="entry name" value="REC_hyHK_CKI1_RcsC-like"/>
    <property type="match status" value="1"/>
</dbReference>
<dbReference type="Pfam" id="PF00072">
    <property type="entry name" value="Response_reg"/>
    <property type="match status" value="1"/>
</dbReference>
<evidence type="ECO:0000259" key="5">
    <source>
        <dbReference type="PROSITE" id="PS50110"/>
    </source>
</evidence>
<gene>
    <name evidence="6" type="ORF">B0J13DRAFT_660114</name>
</gene>
<sequence>MSETGIDWPSDDASDSQNCDLQISDSEVSQHAAPAPRSRLRPAGSALAFVPFADWEPDRSYEGEPTIRYNVEWKLSVKNRDQAGESELGIVTDVSANEPWEAQTTKLILSVTDYKTKNITKRGQKLSVDWLFVEKQLQEWSKFLNDGKKITITITFYYKCMDTGKPGRGGATVNQQADLEARTAGLGRPTCIRKAYALMRCPGRPCTKGDHCWQNGGKHYPLQPHHVRMLADHLQEGKVLNGHDDVPETFRRLVLDDDREREERQQKEREQREKEQRRKRQRRDSDGSSVNMTTAHYHRCASGGLDTPTMVFPTSPLMDFDLSRKDAVTAYSVWQRSQVRTEEQKEYYDSIQELTLAHGFDLDMLASNQERMYRFYKKHGILEGVAWRYCDLHMPRKDGYQACREIRQWEQAARFPKMPIIALSANVMSDVQDKCVAAGFSDYVTKPVDFIDLSRAMSKFF</sequence>
<dbReference type="SMART" id="SM00448">
    <property type="entry name" value="REC"/>
    <property type="match status" value="1"/>
</dbReference>
<dbReference type="SUPFAM" id="SSF52172">
    <property type="entry name" value="CheY-like"/>
    <property type="match status" value="1"/>
</dbReference>
<dbReference type="AlphaFoldDB" id="A0A9P9D2N9"/>
<dbReference type="PANTHER" id="PTHR45339:SF1">
    <property type="entry name" value="HYBRID SIGNAL TRANSDUCTION HISTIDINE KINASE J"/>
    <property type="match status" value="1"/>
</dbReference>
<proteinExistence type="predicted"/>
<name>A0A9P9D2N9_9HYPO</name>
<reference evidence="6" key="1">
    <citation type="journal article" date="2021" name="Nat. Commun.">
        <title>Genetic determinants of endophytism in the Arabidopsis root mycobiome.</title>
        <authorList>
            <person name="Mesny F."/>
            <person name="Miyauchi S."/>
            <person name="Thiergart T."/>
            <person name="Pickel B."/>
            <person name="Atanasova L."/>
            <person name="Karlsson M."/>
            <person name="Huettel B."/>
            <person name="Barry K.W."/>
            <person name="Haridas S."/>
            <person name="Chen C."/>
            <person name="Bauer D."/>
            <person name="Andreopoulos W."/>
            <person name="Pangilinan J."/>
            <person name="LaButti K."/>
            <person name="Riley R."/>
            <person name="Lipzen A."/>
            <person name="Clum A."/>
            <person name="Drula E."/>
            <person name="Henrissat B."/>
            <person name="Kohler A."/>
            <person name="Grigoriev I.V."/>
            <person name="Martin F.M."/>
            <person name="Hacquard S."/>
        </authorList>
    </citation>
    <scope>NUCLEOTIDE SEQUENCE</scope>
    <source>
        <strain evidence="6">MPI-CAGE-AT-0021</strain>
    </source>
</reference>
<evidence type="ECO:0000256" key="4">
    <source>
        <dbReference type="SAM" id="MobiDB-lite"/>
    </source>
</evidence>
<keyword evidence="2" id="KW-0902">Two-component regulatory system</keyword>
<evidence type="ECO:0000256" key="2">
    <source>
        <dbReference type="ARBA" id="ARBA00023012"/>
    </source>
</evidence>
<comment type="caution">
    <text evidence="6">The sequence shown here is derived from an EMBL/GenBank/DDBJ whole genome shotgun (WGS) entry which is preliminary data.</text>
</comment>
<protein>
    <recommendedName>
        <fullName evidence="5">Response regulatory domain-containing protein</fullName>
    </recommendedName>
</protein>
<dbReference type="GO" id="GO:0000160">
    <property type="term" value="P:phosphorelay signal transduction system"/>
    <property type="evidence" value="ECO:0007669"/>
    <property type="project" value="UniProtKB-KW"/>
</dbReference>
<evidence type="ECO:0000256" key="1">
    <source>
        <dbReference type="ARBA" id="ARBA00022553"/>
    </source>
</evidence>
<dbReference type="Proteomes" id="UP000717696">
    <property type="component" value="Unassembled WGS sequence"/>
</dbReference>
<feature type="compositionally biased region" description="Basic and acidic residues" evidence="4">
    <location>
        <begin position="257"/>
        <end position="276"/>
    </location>
</feature>
<keyword evidence="7" id="KW-1185">Reference proteome</keyword>
<feature type="region of interest" description="Disordered" evidence="4">
    <location>
        <begin position="257"/>
        <end position="299"/>
    </location>
</feature>
<evidence type="ECO:0000313" key="6">
    <source>
        <dbReference type="EMBL" id="KAH7111519.1"/>
    </source>
</evidence>
<feature type="modified residue" description="4-aspartylphosphate" evidence="3">
    <location>
        <position position="391"/>
    </location>
</feature>
<dbReference type="InterPro" id="IPR011006">
    <property type="entry name" value="CheY-like_superfamily"/>
</dbReference>